<comment type="subcellular location">
    <subcellularLocation>
        <location evidence="1">Cell membrane</location>
        <topology evidence="1">Multi-pass membrane protein</topology>
    </subcellularLocation>
</comment>
<dbReference type="Proteomes" id="UP000051236">
    <property type="component" value="Unassembled WGS sequence"/>
</dbReference>
<feature type="transmembrane region" description="Helical" evidence="7">
    <location>
        <begin position="151"/>
        <end position="171"/>
    </location>
</feature>
<dbReference type="EMBL" id="AZGA01000024">
    <property type="protein sequence ID" value="KRM34628.1"/>
    <property type="molecule type" value="Genomic_DNA"/>
</dbReference>
<dbReference type="GO" id="GO:0005886">
    <property type="term" value="C:plasma membrane"/>
    <property type="evidence" value="ECO:0007669"/>
    <property type="project" value="UniProtKB-SubCell"/>
</dbReference>
<dbReference type="PATRIC" id="fig|1423734.3.peg.2135"/>
<feature type="transmembrane region" description="Helical" evidence="7">
    <location>
        <begin position="323"/>
        <end position="343"/>
    </location>
</feature>
<feature type="transmembrane region" description="Helical" evidence="7">
    <location>
        <begin position="284"/>
        <end position="303"/>
    </location>
</feature>
<feature type="transmembrane region" description="Helical" evidence="7">
    <location>
        <begin position="125"/>
        <end position="144"/>
    </location>
</feature>
<feature type="transmembrane region" description="Helical" evidence="7">
    <location>
        <begin position="85"/>
        <end position="105"/>
    </location>
</feature>
<proteinExistence type="inferred from homology"/>
<evidence type="ECO:0000256" key="4">
    <source>
        <dbReference type="ARBA" id="ARBA00022692"/>
    </source>
</evidence>
<evidence type="ECO:0000256" key="1">
    <source>
        <dbReference type="ARBA" id="ARBA00004651"/>
    </source>
</evidence>
<dbReference type="InterPro" id="IPR002656">
    <property type="entry name" value="Acyl_transf_3_dom"/>
</dbReference>
<protein>
    <recommendedName>
        <fullName evidence="8">Acyltransferase 3 domain-containing protein</fullName>
    </recommendedName>
</protein>
<dbReference type="STRING" id="1423734.FC83_GL002112"/>
<dbReference type="AlphaFoldDB" id="A0A0R1Y111"/>
<name>A0A0R1Y111_9LACO</name>
<dbReference type="GO" id="GO:0016413">
    <property type="term" value="F:O-acetyltransferase activity"/>
    <property type="evidence" value="ECO:0007669"/>
    <property type="project" value="TreeGrafter"/>
</dbReference>
<keyword evidence="5 7" id="KW-1133">Transmembrane helix</keyword>
<evidence type="ECO:0000256" key="2">
    <source>
        <dbReference type="ARBA" id="ARBA00007400"/>
    </source>
</evidence>
<accession>A0A0R1Y111</accession>
<evidence type="ECO:0000313" key="9">
    <source>
        <dbReference type="EMBL" id="KRM34628.1"/>
    </source>
</evidence>
<evidence type="ECO:0000259" key="8">
    <source>
        <dbReference type="Pfam" id="PF01757"/>
    </source>
</evidence>
<keyword evidence="3" id="KW-1003">Cell membrane</keyword>
<reference evidence="9 10" key="1">
    <citation type="journal article" date="2015" name="Genome Announc.">
        <title>Expanding the biotechnology potential of lactobacilli through comparative genomics of 213 strains and associated genera.</title>
        <authorList>
            <person name="Sun Z."/>
            <person name="Harris H.M."/>
            <person name="McCann A."/>
            <person name="Guo C."/>
            <person name="Argimon S."/>
            <person name="Zhang W."/>
            <person name="Yang X."/>
            <person name="Jeffery I.B."/>
            <person name="Cooney J.C."/>
            <person name="Kagawa T.F."/>
            <person name="Liu W."/>
            <person name="Song Y."/>
            <person name="Salvetti E."/>
            <person name="Wrobel A."/>
            <person name="Rasinkangas P."/>
            <person name="Parkhill J."/>
            <person name="Rea M.C."/>
            <person name="O'Sullivan O."/>
            <person name="Ritari J."/>
            <person name="Douillard F.P."/>
            <person name="Paul Ross R."/>
            <person name="Yang R."/>
            <person name="Briner A.E."/>
            <person name="Felis G.E."/>
            <person name="de Vos W.M."/>
            <person name="Barrangou R."/>
            <person name="Klaenhammer T.R."/>
            <person name="Caufield P.W."/>
            <person name="Cui Y."/>
            <person name="Zhang H."/>
            <person name="O'Toole P.W."/>
        </authorList>
    </citation>
    <scope>NUCLEOTIDE SEQUENCE [LARGE SCALE GENOMIC DNA]</scope>
    <source>
        <strain evidence="9 10">DSM 18527</strain>
    </source>
</reference>
<organism evidence="9 10">
    <name type="scientific">Agrilactobacillus composti DSM 18527 = JCM 14202</name>
    <dbReference type="NCBI Taxonomy" id="1423734"/>
    <lineage>
        <taxon>Bacteria</taxon>
        <taxon>Bacillati</taxon>
        <taxon>Bacillota</taxon>
        <taxon>Bacilli</taxon>
        <taxon>Lactobacillales</taxon>
        <taxon>Lactobacillaceae</taxon>
        <taxon>Agrilactobacillus</taxon>
    </lineage>
</organism>
<keyword evidence="10" id="KW-1185">Reference proteome</keyword>
<evidence type="ECO:0000256" key="6">
    <source>
        <dbReference type="ARBA" id="ARBA00023136"/>
    </source>
</evidence>
<gene>
    <name evidence="9" type="ORF">FC83_GL002112</name>
</gene>
<keyword evidence="6 7" id="KW-0472">Membrane</keyword>
<feature type="transmembrane region" description="Helical" evidence="7">
    <location>
        <begin position="43"/>
        <end position="64"/>
    </location>
</feature>
<evidence type="ECO:0000256" key="7">
    <source>
        <dbReference type="SAM" id="Phobius"/>
    </source>
</evidence>
<evidence type="ECO:0000256" key="5">
    <source>
        <dbReference type="ARBA" id="ARBA00022989"/>
    </source>
</evidence>
<dbReference type="PANTHER" id="PTHR40074:SF2">
    <property type="entry name" value="O-ACETYLTRANSFERASE WECH"/>
    <property type="match status" value="1"/>
</dbReference>
<feature type="transmembrane region" description="Helical" evidence="7">
    <location>
        <begin position="12"/>
        <end position="31"/>
    </location>
</feature>
<evidence type="ECO:0000313" key="10">
    <source>
        <dbReference type="Proteomes" id="UP000051236"/>
    </source>
</evidence>
<evidence type="ECO:0000256" key="3">
    <source>
        <dbReference type="ARBA" id="ARBA00022475"/>
    </source>
</evidence>
<dbReference type="GO" id="GO:0009246">
    <property type="term" value="P:enterobacterial common antigen biosynthetic process"/>
    <property type="evidence" value="ECO:0007669"/>
    <property type="project" value="TreeGrafter"/>
</dbReference>
<keyword evidence="4 7" id="KW-0812">Transmembrane</keyword>
<feature type="transmembrane region" description="Helical" evidence="7">
    <location>
        <begin position="255"/>
        <end position="272"/>
    </location>
</feature>
<feature type="transmembrane region" description="Helical" evidence="7">
    <location>
        <begin position="183"/>
        <end position="203"/>
    </location>
</feature>
<comment type="similarity">
    <text evidence="2">Belongs to the acyltransferase 3 family.</text>
</comment>
<comment type="caution">
    <text evidence="9">The sequence shown here is derived from an EMBL/GenBank/DDBJ whole genome shotgun (WGS) entry which is preliminary data.</text>
</comment>
<feature type="transmembrane region" description="Helical" evidence="7">
    <location>
        <begin position="219"/>
        <end position="235"/>
    </location>
</feature>
<dbReference type="Pfam" id="PF01757">
    <property type="entry name" value="Acyl_transf_3"/>
    <property type="match status" value="1"/>
</dbReference>
<sequence length="357" mass="41244">MGQVRHWDDNLDFVRFMAAVLVVVVHVFANAVAHNPVAFYGDLLASAGILIFIILSGCTNSLAYRHKRRLPKYTQLWRRAATRLFIPYLLWTLIYRGASLASHGQTPTSFVLWHNLGWHLFTGDGWFHLYFMVLLIYLYIAFGASFRAVRFYPRTTVVIFALSPILTTWLIQIGHIKGALNSFLFLLPTSWWGILFIIGIFWARHAQPVQWVQRKKRQGILSVLVVGYFGFYSWVATQLSHNSQWYIPDMILRSIYAFLIFLSLYIIGQHLIHRWPATKAWWHYLAGRAYTLYFCHPLVILIFDQYNAQGQLLNTHQVGPLLLELLGVLVVSLLLSSCIDGVVRQFLKIKLAKKVFA</sequence>
<dbReference type="PANTHER" id="PTHR40074">
    <property type="entry name" value="O-ACETYLTRANSFERASE WECH"/>
    <property type="match status" value="1"/>
</dbReference>
<feature type="domain" description="Acyltransferase 3" evidence="8">
    <location>
        <begin position="9"/>
        <end position="337"/>
    </location>
</feature>